<feature type="transmembrane region" description="Helical" evidence="6">
    <location>
        <begin position="293"/>
        <end position="310"/>
    </location>
</feature>
<dbReference type="InterPro" id="IPR036259">
    <property type="entry name" value="MFS_trans_sf"/>
</dbReference>
<feature type="transmembrane region" description="Helical" evidence="6">
    <location>
        <begin position="154"/>
        <end position="174"/>
    </location>
</feature>
<organism evidence="8 9">
    <name type="scientific">Pseudomonas oryziphila</name>
    <dbReference type="NCBI Taxonomy" id="2894079"/>
    <lineage>
        <taxon>Bacteria</taxon>
        <taxon>Pseudomonadati</taxon>
        <taxon>Pseudomonadota</taxon>
        <taxon>Gammaproteobacteria</taxon>
        <taxon>Pseudomonadales</taxon>
        <taxon>Pseudomonadaceae</taxon>
        <taxon>Pseudomonas</taxon>
    </lineage>
</organism>
<evidence type="ECO:0000256" key="2">
    <source>
        <dbReference type="ARBA" id="ARBA00022475"/>
    </source>
</evidence>
<protein>
    <submittedName>
        <fullName evidence="8">MFS transporter</fullName>
    </submittedName>
</protein>
<name>A0ABN5TLC2_9PSED</name>
<evidence type="ECO:0000313" key="9">
    <source>
        <dbReference type="Proteomes" id="UP000272622"/>
    </source>
</evidence>
<evidence type="ECO:0000313" key="8">
    <source>
        <dbReference type="EMBL" id="AZL75675.1"/>
    </source>
</evidence>
<keyword evidence="4 6" id="KW-1133">Transmembrane helix</keyword>
<comment type="subcellular location">
    <subcellularLocation>
        <location evidence="1">Cell membrane</location>
        <topology evidence="1">Multi-pass membrane protein</topology>
    </subcellularLocation>
</comment>
<feature type="domain" description="Major facilitator superfamily (MFS) profile" evidence="7">
    <location>
        <begin position="30"/>
        <end position="405"/>
    </location>
</feature>
<gene>
    <name evidence="8" type="ORF">EI693_22345</name>
</gene>
<dbReference type="InterPro" id="IPR050189">
    <property type="entry name" value="MFS_Efflux_Transporters"/>
</dbReference>
<keyword evidence="2" id="KW-1003">Cell membrane</keyword>
<dbReference type="Pfam" id="PF07690">
    <property type="entry name" value="MFS_1"/>
    <property type="match status" value="1"/>
</dbReference>
<reference evidence="8 9" key="1">
    <citation type="submission" date="2018-12" db="EMBL/GenBank/DDBJ databases">
        <authorList>
            <person name="Li S."/>
            <person name="Yang R."/>
            <person name="Chen G."/>
            <person name="Zou L."/>
            <person name="Zhang C."/>
            <person name="Chen Y."/>
            <person name="Liu Z."/>
            <person name="Li Y."/>
            <person name="Yan Y."/>
            <person name="Huang M."/>
            <person name="Chen T."/>
        </authorList>
    </citation>
    <scope>NUCLEOTIDE SEQUENCE [LARGE SCALE GENOMIC DNA]</scope>
    <source>
        <strain evidence="8 9">2014</strain>
    </source>
</reference>
<feature type="transmembrane region" description="Helical" evidence="6">
    <location>
        <begin position="121"/>
        <end position="142"/>
    </location>
</feature>
<dbReference type="Gene3D" id="1.20.1250.20">
    <property type="entry name" value="MFS general substrate transporter like domains"/>
    <property type="match status" value="1"/>
</dbReference>
<evidence type="ECO:0000256" key="3">
    <source>
        <dbReference type="ARBA" id="ARBA00022692"/>
    </source>
</evidence>
<keyword evidence="5 6" id="KW-0472">Membrane</keyword>
<feature type="transmembrane region" description="Helical" evidence="6">
    <location>
        <begin position="384"/>
        <end position="402"/>
    </location>
</feature>
<evidence type="ECO:0000256" key="6">
    <source>
        <dbReference type="SAM" id="Phobius"/>
    </source>
</evidence>
<keyword evidence="9" id="KW-1185">Reference proteome</keyword>
<dbReference type="PROSITE" id="PS50850">
    <property type="entry name" value="MFS"/>
    <property type="match status" value="1"/>
</dbReference>
<feature type="transmembrane region" description="Helical" evidence="6">
    <location>
        <begin position="227"/>
        <end position="249"/>
    </location>
</feature>
<keyword evidence="3 6" id="KW-0812">Transmembrane</keyword>
<evidence type="ECO:0000256" key="5">
    <source>
        <dbReference type="ARBA" id="ARBA00023136"/>
    </source>
</evidence>
<dbReference type="SUPFAM" id="SSF103473">
    <property type="entry name" value="MFS general substrate transporter"/>
    <property type="match status" value="1"/>
</dbReference>
<dbReference type="EMBL" id="CP034337">
    <property type="protein sequence ID" value="AZL75675.1"/>
    <property type="molecule type" value="Genomic_DNA"/>
</dbReference>
<feature type="transmembrane region" description="Helical" evidence="6">
    <location>
        <begin position="95"/>
        <end position="115"/>
    </location>
</feature>
<feature type="transmembrane region" description="Helical" evidence="6">
    <location>
        <begin position="61"/>
        <end position="83"/>
    </location>
</feature>
<evidence type="ECO:0000259" key="7">
    <source>
        <dbReference type="PROSITE" id="PS50850"/>
    </source>
</evidence>
<dbReference type="PANTHER" id="PTHR43124">
    <property type="entry name" value="PURINE EFFLUX PUMP PBUE"/>
    <property type="match status" value="1"/>
</dbReference>
<dbReference type="Proteomes" id="UP000272622">
    <property type="component" value="Chromosome"/>
</dbReference>
<dbReference type="InterPro" id="IPR020846">
    <property type="entry name" value="MFS_dom"/>
</dbReference>
<evidence type="ECO:0000256" key="4">
    <source>
        <dbReference type="ARBA" id="ARBA00022989"/>
    </source>
</evidence>
<feature type="transmembrane region" description="Helical" evidence="6">
    <location>
        <begin position="31"/>
        <end position="55"/>
    </location>
</feature>
<feature type="transmembrane region" description="Helical" evidence="6">
    <location>
        <begin position="180"/>
        <end position="201"/>
    </location>
</feature>
<proteinExistence type="predicted"/>
<accession>A0ABN5TLC2</accession>
<dbReference type="InterPro" id="IPR011701">
    <property type="entry name" value="MFS"/>
</dbReference>
<feature type="transmembrane region" description="Helical" evidence="6">
    <location>
        <begin position="316"/>
        <end position="336"/>
    </location>
</feature>
<feature type="transmembrane region" description="Helical" evidence="6">
    <location>
        <begin position="261"/>
        <end position="281"/>
    </location>
</feature>
<dbReference type="PANTHER" id="PTHR43124:SF10">
    <property type="entry name" value="PURINE EFFLUX PUMP PBUE"/>
    <property type="match status" value="1"/>
</dbReference>
<evidence type="ECO:0000256" key="1">
    <source>
        <dbReference type="ARBA" id="ARBA00004651"/>
    </source>
</evidence>
<feature type="transmembrane region" description="Helical" evidence="6">
    <location>
        <begin position="357"/>
        <end position="378"/>
    </location>
</feature>
<dbReference type="CDD" id="cd17324">
    <property type="entry name" value="MFS_NepI_like"/>
    <property type="match status" value="1"/>
</dbReference>
<sequence length="412" mass="42780">MDLTTAGQPSGLMGPDLGRPVYRRQRMNPRIWLLALATFVTGMAENITVGILPALADGLDVPLGVAGQLTTVFSLSFALAAPFSPLLTTRLPLRGLLCATLALFALCNLLAAWAPGYTALLIARIGMAATSALTCLTCTLMATRMAPEALRGRAIGVIFMGICSSLILGVPAGMLLSDALGWRGVFVGLSGLAVAVLLMAWRGLPTLQSDERIALASYLRHVRDSRLTAAQGVSLLMIAGHFTVFAYLAPYAQQVAQVPSQWLAAVFAAFGIAGVSGGYIGGWMADRLGVAKAILLAPLLYLASLLLLPLSAGTPWLFLPAMMLWGGLSWTTSPVVQSYLAKRGEDTFPAGMSLNMSAMHLGVGLGSAIGGVVISGSTLAATPWAGALLTTLAAGLAIWSAMPRAGALKMAQ</sequence>